<dbReference type="Pfam" id="PF05724">
    <property type="entry name" value="TPMT"/>
    <property type="match status" value="1"/>
</dbReference>
<reference evidence="5" key="1">
    <citation type="journal article" date="2017" name="Nature">
        <title>The genome of Chenopodium quinoa.</title>
        <authorList>
            <person name="Jarvis D.E."/>
            <person name="Ho Y.S."/>
            <person name="Lightfoot D.J."/>
            <person name="Schmoeckel S.M."/>
            <person name="Li B."/>
            <person name="Borm T.J.A."/>
            <person name="Ohyanagi H."/>
            <person name="Mineta K."/>
            <person name="Michell C.T."/>
            <person name="Saber N."/>
            <person name="Kharbatia N.M."/>
            <person name="Rupper R.R."/>
            <person name="Sharp A.R."/>
            <person name="Dally N."/>
            <person name="Boughton B.A."/>
            <person name="Woo Y.H."/>
            <person name="Gao G."/>
            <person name="Schijlen E.G.W.M."/>
            <person name="Guo X."/>
            <person name="Momin A.A."/>
            <person name="Negrao S."/>
            <person name="Al-Babili S."/>
            <person name="Gehring C."/>
            <person name="Roessner U."/>
            <person name="Jung C."/>
            <person name="Murphy K."/>
            <person name="Arold S.T."/>
            <person name="Gojobori T."/>
            <person name="van der Linden C.G."/>
            <person name="van Loo E.N."/>
            <person name="Jellen E.N."/>
            <person name="Maughan P.J."/>
            <person name="Tester M."/>
        </authorList>
    </citation>
    <scope>NUCLEOTIDE SEQUENCE [LARGE SCALE GENOMIC DNA]</scope>
    <source>
        <strain evidence="5">cv. PI 614886</strain>
    </source>
</reference>
<keyword evidence="4" id="KW-0949">S-adenosyl-L-methionine</keyword>
<dbReference type="PROSITE" id="PS51585">
    <property type="entry name" value="SAM_MT_TPMT"/>
    <property type="match status" value="1"/>
</dbReference>
<protein>
    <recommendedName>
        <fullName evidence="7">Thiol methyltransferase 2</fullName>
    </recommendedName>
</protein>
<dbReference type="GO" id="GO:0008757">
    <property type="term" value="F:S-adenosylmethionine-dependent methyltransferase activity"/>
    <property type="evidence" value="ECO:0007669"/>
    <property type="project" value="InterPro"/>
</dbReference>
<evidence type="ECO:0000256" key="2">
    <source>
        <dbReference type="ARBA" id="ARBA00022603"/>
    </source>
</evidence>
<evidence type="ECO:0000256" key="1">
    <source>
        <dbReference type="ARBA" id="ARBA00022553"/>
    </source>
</evidence>
<name>A0A803KTW1_CHEQI</name>
<keyword evidence="3" id="KW-0808">Transferase</keyword>
<keyword evidence="1" id="KW-0597">Phosphoprotein</keyword>
<sequence length="241" mass="27161">MADEIFYRASVQVSNEGGRNSTDINVGSWKEREMTWHVLGGKSDYPSGWQKCWEEDRTPWDLGHVTPVIQHLVQTDALPKGRILIPGCGRGYDVIAMASSQRNVVGLDLSEAAITKAKKLAASSANANSTTFIVDDFFTWQPNEPFELIFYYTFFCAIDPKTRPAWASRMAELLKPDGELLILMFPISDHVCGPPYKVSVSDYEEVLAPFGFKAISITENEHAIEFRKGYEKLGRWKRTSN</sequence>
<dbReference type="AlphaFoldDB" id="A0A803KTW1"/>
<dbReference type="PANTHER" id="PTHR32183">
    <property type="match status" value="1"/>
</dbReference>
<evidence type="ECO:0008006" key="7">
    <source>
        <dbReference type="Google" id="ProtNLM"/>
    </source>
</evidence>
<keyword evidence="6" id="KW-1185">Reference proteome</keyword>
<dbReference type="OMA" id="LCFSDAG"/>
<dbReference type="Gene3D" id="3.40.50.150">
    <property type="entry name" value="Vaccinia Virus protein VP39"/>
    <property type="match status" value="1"/>
</dbReference>
<evidence type="ECO:0000256" key="4">
    <source>
        <dbReference type="ARBA" id="ARBA00022691"/>
    </source>
</evidence>
<evidence type="ECO:0000313" key="5">
    <source>
        <dbReference type="EnsemblPlants" id="AUR62002469-RA:cds"/>
    </source>
</evidence>
<organism evidence="5 6">
    <name type="scientific">Chenopodium quinoa</name>
    <name type="common">Quinoa</name>
    <dbReference type="NCBI Taxonomy" id="63459"/>
    <lineage>
        <taxon>Eukaryota</taxon>
        <taxon>Viridiplantae</taxon>
        <taxon>Streptophyta</taxon>
        <taxon>Embryophyta</taxon>
        <taxon>Tracheophyta</taxon>
        <taxon>Spermatophyta</taxon>
        <taxon>Magnoliopsida</taxon>
        <taxon>eudicotyledons</taxon>
        <taxon>Gunneridae</taxon>
        <taxon>Pentapetalae</taxon>
        <taxon>Caryophyllales</taxon>
        <taxon>Chenopodiaceae</taxon>
        <taxon>Chenopodioideae</taxon>
        <taxon>Atripliceae</taxon>
        <taxon>Chenopodium</taxon>
    </lineage>
</organism>
<keyword evidence="2" id="KW-0489">Methyltransferase</keyword>
<dbReference type="InterPro" id="IPR029063">
    <property type="entry name" value="SAM-dependent_MTases_sf"/>
</dbReference>
<dbReference type="PANTHER" id="PTHR32183:SF11">
    <property type="entry name" value="THIOL METHYLTRANSFERASE 2-RELATED"/>
    <property type="match status" value="1"/>
</dbReference>
<dbReference type="Proteomes" id="UP000596660">
    <property type="component" value="Unplaced"/>
</dbReference>
<accession>A0A803KTW1</accession>
<dbReference type="CDD" id="cd02440">
    <property type="entry name" value="AdoMet_MTases"/>
    <property type="match status" value="1"/>
</dbReference>
<dbReference type="SUPFAM" id="SSF53335">
    <property type="entry name" value="S-adenosyl-L-methionine-dependent methyltransferases"/>
    <property type="match status" value="1"/>
</dbReference>
<evidence type="ECO:0000256" key="3">
    <source>
        <dbReference type="ARBA" id="ARBA00022679"/>
    </source>
</evidence>
<dbReference type="GO" id="GO:0032259">
    <property type="term" value="P:methylation"/>
    <property type="evidence" value="ECO:0007669"/>
    <property type="project" value="UniProtKB-KW"/>
</dbReference>
<dbReference type="EnsemblPlants" id="AUR62002469-RA">
    <property type="protein sequence ID" value="AUR62002469-RA:cds"/>
    <property type="gene ID" value="AUR62002469"/>
</dbReference>
<reference evidence="5" key="2">
    <citation type="submission" date="2021-03" db="UniProtKB">
        <authorList>
            <consortium name="EnsemblPlants"/>
        </authorList>
    </citation>
    <scope>IDENTIFICATION</scope>
</reference>
<dbReference type="InterPro" id="IPR008854">
    <property type="entry name" value="TPMT"/>
</dbReference>
<proteinExistence type="predicted"/>
<dbReference type="Gramene" id="AUR62002469-RA">
    <property type="protein sequence ID" value="AUR62002469-RA:cds"/>
    <property type="gene ID" value="AUR62002469"/>
</dbReference>
<evidence type="ECO:0000313" key="6">
    <source>
        <dbReference type="Proteomes" id="UP000596660"/>
    </source>
</evidence>